<dbReference type="SUPFAM" id="SSF50447">
    <property type="entry name" value="Translation proteins"/>
    <property type="match status" value="1"/>
</dbReference>
<dbReference type="InterPro" id="IPR023033">
    <property type="entry name" value="Ala_tRNA_ligase_euk/bac"/>
</dbReference>
<evidence type="ECO:0000256" key="2">
    <source>
        <dbReference type="ARBA" id="ARBA00008226"/>
    </source>
</evidence>
<evidence type="ECO:0000256" key="1">
    <source>
        <dbReference type="ARBA" id="ARBA00001947"/>
    </source>
</evidence>
<sequence length="840" mass="93762">VVPVDDPTLLFTNAGMNQFKPIFMGTNKPEYPRAVNTQKCIRVSGKHNDLEEVGVDLYHHTFFEMLGNWSFGDYYKKEAITWSWELFTDLWGLDKSRLWVTVYKDDDEAHDLWLQETDISAERVLRFGDEHNFWEMGDTGPCGPCSEIHYYVGDVIEDQGSGGVNNTGEYWELWNLVFIQYDRQGDGSLIELPEKHVDTGAGLERIVTVLQNKSSNYETDLFQPIIQGIEKIAGSSYNKDIVPHHVIADHVRMLSFAIADGVMPANEGRGYVLRRILRRAARFGRLLGKEDPFLYQLVDFVIEIMGDSFPELIDKKAHIEKVIKAEETSFSSTLERGLLHFEKYMKTHAGDTIPGKEAFKLYDTYGFPLDLTQLMAREKGLNVDEEGFHVYMNKQRDQAKASGKFRQVPKNLNWISVAANGNSNFLGYETTESTSKVCKYAKTEEHIILVLDQTPFYAESGGQIGDTGSIVIGNNNLTVLDTQMDGTEIHHYCTGSLDIKLLSNLVNCQVDIDRRQNIRKNHTATHLLHAALKNILGEHVHQAGSLVHPDYLRFDLTHSEKISVDEIVEIERIVNEEIQNNIALDVSIKDFDVARTEGAEALFGEKYGDKVRMITISEFSKELCGGTHVERTGDIGLFKIIEESSLAAGIRRLVAVAGPKAVSYVQNHANIVQELQAILGTKADDISTRVDHLINQKKELEKKLKRKKETSTAFNPKTILEKGTMVANHNVVTAIVSVDSMEELKEMGDVLLNALPSGIGVLGTDAGDKPCAVIVVTNDLTKKGIKAGYLAKIIGNEMDGGGGGKPHLATAGGKNSKSFKVAMKKSVDLIKAELKKVKRK</sequence>
<organism evidence="16">
    <name type="scientific">marine metagenome</name>
    <dbReference type="NCBI Taxonomy" id="408172"/>
    <lineage>
        <taxon>unclassified sequences</taxon>
        <taxon>metagenomes</taxon>
        <taxon>ecological metagenomes</taxon>
    </lineage>
</organism>
<dbReference type="InterPro" id="IPR018165">
    <property type="entry name" value="Ala-tRNA-synth_IIc_core"/>
</dbReference>
<comment type="cofactor">
    <cofactor evidence="1">
        <name>Zn(2+)</name>
        <dbReference type="ChEBI" id="CHEBI:29105"/>
    </cofactor>
</comment>
<dbReference type="InterPro" id="IPR050058">
    <property type="entry name" value="Ala-tRNA_ligase"/>
</dbReference>
<evidence type="ECO:0000256" key="11">
    <source>
        <dbReference type="ARBA" id="ARBA00022884"/>
    </source>
</evidence>
<evidence type="ECO:0000256" key="9">
    <source>
        <dbReference type="ARBA" id="ARBA00022833"/>
    </source>
</evidence>
<evidence type="ECO:0000256" key="6">
    <source>
        <dbReference type="ARBA" id="ARBA00022598"/>
    </source>
</evidence>
<evidence type="ECO:0000256" key="8">
    <source>
        <dbReference type="ARBA" id="ARBA00022741"/>
    </source>
</evidence>
<dbReference type="Pfam" id="PF07973">
    <property type="entry name" value="tRNA_SAD"/>
    <property type="match status" value="1"/>
</dbReference>
<dbReference type="InterPro" id="IPR003156">
    <property type="entry name" value="DHHA1_dom"/>
</dbReference>
<dbReference type="PANTHER" id="PTHR11777:SF9">
    <property type="entry name" value="ALANINE--TRNA LIGASE, CYTOPLASMIC"/>
    <property type="match status" value="1"/>
</dbReference>
<dbReference type="PRINTS" id="PR00980">
    <property type="entry name" value="TRNASYNTHALA"/>
</dbReference>
<evidence type="ECO:0000256" key="10">
    <source>
        <dbReference type="ARBA" id="ARBA00022840"/>
    </source>
</evidence>
<dbReference type="PANTHER" id="PTHR11777">
    <property type="entry name" value="ALANYL-TRNA SYNTHETASE"/>
    <property type="match status" value="1"/>
</dbReference>
<dbReference type="GO" id="GO:0004813">
    <property type="term" value="F:alanine-tRNA ligase activity"/>
    <property type="evidence" value="ECO:0007669"/>
    <property type="project" value="UniProtKB-EC"/>
</dbReference>
<keyword evidence="11" id="KW-0694">RNA-binding</keyword>
<evidence type="ECO:0000256" key="13">
    <source>
        <dbReference type="ARBA" id="ARBA00023146"/>
    </source>
</evidence>
<dbReference type="InterPro" id="IPR018164">
    <property type="entry name" value="Ala-tRNA-synth_IIc_N"/>
</dbReference>
<proteinExistence type="inferred from homology"/>
<dbReference type="AlphaFoldDB" id="A0A381TBW4"/>
<keyword evidence="10" id="KW-0067">ATP-binding</keyword>
<dbReference type="GO" id="GO:0005737">
    <property type="term" value="C:cytoplasm"/>
    <property type="evidence" value="ECO:0007669"/>
    <property type="project" value="InterPro"/>
</dbReference>
<dbReference type="GO" id="GO:0005524">
    <property type="term" value="F:ATP binding"/>
    <property type="evidence" value="ECO:0007669"/>
    <property type="project" value="UniProtKB-KW"/>
</dbReference>
<feature type="domain" description="Alanyl-transfer RNA synthetases family profile" evidence="15">
    <location>
        <begin position="1"/>
        <end position="667"/>
    </location>
</feature>
<evidence type="ECO:0000256" key="3">
    <source>
        <dbReference type="ARBA" id="ARBA00013168"/>
    </source>
</evidence>
<dbReference type="GO" id="GO:0002161">
    <property type="term" value="F:aminoacyl-tRNA deacylase activity"/>
    <property type="evidence" value="ECO:0007669"/>
    <property type="project" value="TreeGrafter"/>
</dbReference>
<feature type="coiled-coil region" evidence="14">
    <location>
        <begin position="683"/>
        <end position="710"/>
    </location>
</feature>
<dbReference type="FunFam" id="3.10.310.40:FF:000001">
    <property type="entry name" value="Alanine--tRNA ligase"/>
    <property type="match status" value="1"/>
</dbReference>
<evidence type="ECO:0000256" key="5">
    <source>
        <dbReference type="ARBA" id="ARBA00022555"/>
    </source>
</evidence>
<dbReference type="FunFam" id="3.30.54.20:FF:000001">
    <property type="entry name" value="Alanine--tRNA ligase"/>
    <property type="match status" value="1"/>
</dbReference>
<dbReference type="FunFam" id="3.30.980.10:FF:000004">
    <property type="entry name" value="Alanine--tRNA ligase, cytoplasmic"/>
    <property type="match status" value="1"/>
</dbReference>
<keyword evidence="9" id="KW-0862">Zinc</keyword>
<dbReference type="SUPFAM" id="SSF55681">
    <property type="entry name" value="Class II aaRS and biotin synthetases"/>
    <property type="match status" value="1"/>
</dbReference>
<name>A0A381TBW4_9ZZZZ</name>
<evidence type="ECO:0000256" key="4">
    <source>
        <dbReference type="ARBA" id="ARBA00017959"/>
    </source>
</evidence>
<dbReference type="Gene3D" id="3.30.980.10">
    <property type="entry name" value="Threonyl-trna Synthetase, Chain A, domain 2"/>
    <property type="match status" value="1"/>
</dbReference>
<keyword evidence="6" id="KW-0436">Ligase</keyword>
<dbReference type="GO" id="GO:0046872">
    <property type="term" value="F:metal ion binding"/>
    <property type="evidence" value="ECO:0007669"/>
    <property type="project" value="UniProtKB-KW"/>
</dbReference>
<dbReference type="InterPro" id="IPR009000">
    <property type="entry name" value="Transl_B-barrel_sf"/>
</dbReference>
<dbReference type="InterPro" id="IPR012947">
    <property type="entry name" value="tRNA_SAD"/>
</dbReference>
<dbReference type="FunFam" id="3.30.930.10:FF:000004">
    <property type="entry name" value="Alanine--tRNA ligase"/>
    <property type="match status" value="1"/>
</dbReference>
<keyword evidence="7" id="KW-0479">Metal-binding</keyword>
<feature type="non-terminal residue" evidence="16">
    <location>
        <position position="1"/>
    </location>
</feature>
<dbReference type="SUPFAM" id="SSF55186">
    <property type="entry name" value="ThrRS/AlaRS common domain"/>
    <property type="match status" value="1"/>
</dbReference>
<dbReference type="Pfam" id="PF01411">
    <property type="entry name" value="tRNA-synt_2c"/>
    <property type="match status" value="1"/>
</dbReference>
<evidence type="ECO:0000256" key="14">
    <source>
        <dbReference type="SAM" id="Coils"/>
    </source>
</evidence>
<keyword evidence="13" id="KW-0030">Aminoacyl-tRNA synthetase</keyword>
<accession>A0A381TBW4</accession>
<dbReference type="NCBIfam" id="TIGR00344">
    <property type="entry name" value="alaS"/>
    <property type="match status" value="1"/>
</dbReference>
<dbReference type="GO" id="GO:0000049">
    <property type="term" value="F:tRNA binding"/>
    <property type="evidence" value="ECO:0007669"/>
    <property type="project" value="UniProtKB-KW"/>
</dbReference>
<reference evidence="16" key="1">
    <citation type="submission" date="2018-05" db="EMBL/GenBank/DDBJ databases">
        <authorList>
            <person name="Lanie J.A."/>
            <person name="Ng W.-L."/>
            <person name="Kazmierczak K.M."/>
            <person name="Andrzejewski T.M."/>
            <person name="Davidsen T.M."/>
            <person name="Wayne K.J."/>
            <person name="Tettelin H."/>
            <person name="Glass J.I."/>
            <person name="Rusch D."/>
            <person name="Podicherti R."/>
            <person name="Tsui H.-C.T."/>
            <person name="Winkler M.E."/>
        </authorList>
    </citation>
    <scope>NUCLEOTIDE SEQUENCE</scope>
</reference>
<dbReference type="Gene3D" id="6.10.250.550">
    <property type="match status" value="1"/>
</dbReference>
<evidence type="ECO:0000256" key="7">
    <source>
        <dbReference type="ARBA" id="ARBA00022723"/>
    </source>
</evidence>
<dbReference type="InterPro" id="IPR045864">
    <property type="entry name" value="aa-tRNA-synth_II/BPL/LPL"/>
</dbReference>
<dbReference type="InterPro" id="IPR018162">
    <property type="entry name" value="Ala-tRNA-ligase_IIc_anticod-bd"/>
</dbReference>
<evidence type="ECO:0000259" key="15">
    <source>
        <dbReference type="PROSITE" id="PS50860"/>
    </source>
</evidence>
<comment type="similarity">
    <text evidence="2">Belongs to the class-II aminoacyl-tRNA synthetase family.</text>
</comment>
<dbReference type="Gene3D" id="3.30.54.20">
    <property type="match status" value="1"/>
</dbReference>
<dbReference type="InterPro" id="IPR002318">
    <property type="entry name" value="Ala-tRNA-lgiase_IIc"/>
</dbReference>
<dbReference type="EC" id="6.1.1.7" evidence="3"/>
<dbReference type="SMART" id="SM00863">
    <property type="entry name" value="tRNA_SAD"/>
    <property type="match status" value="1"/>
</dbReference>
<evidence type="ECO:0000313" key="16">
    <source>
        <dbReference type="EMBL" id="SVA13011.1"/>
    </source>
</evidence>
<dbReference type="Gene3D" id="3.30.930.10">
    <property type="entry name" value="Bira Bifunctional Protein, Domain 2"/>
    <property type="match status" value="1"/>
</dbReference>
<dbReference type="GO" id="GO:0006419">
    <property type="term" value="P:alanyl-tRNA aminoacylation"/>
    <property type="evidence" value="ECO:0007669"/>
    <property type="project" value="InterPro"/>
</dbReference>
<dbReference type="EMBL" id="UINC01004259">
    <property type="protein sequence ID" value="SVA13011.1"/>
    <property type="molecule type" value="Genomic_DNA"/>
</dbReference>
<dbReference type="InterPro" id="IPR018163">
    <property type="entry name" value="Thr/Ala-tRNA-synth_IIc_edit"/>
</dbReference>
<keyword evidence="8" id="KW-0547">Nucleotide-binding</keyword>
<keyword evidence="14" id="KW-0175">Coiled coil</keyword>
<evidence type="ECO:0000256" key="12">
    <source>
        <dbReference type="ARBA" id="ARBA00022917"/>
    </source>
</evidence>
<dbReference type="Gene3D" id="3.10.310.40">
    <property type="match status" value="1"/>
</dbReference>
<dbReference type="HAMAP" id="MF_00036_B">
    <property type="entry name" value="Ala_tRNA_synth_B"/>
    <property type="match status" value="1"/>
</dbReference>
<dbReference type="SUPFAM" id="SSF101353">
    <property type="entry name" value="Putative anticodon-binding domain of alanyl-tRNA synthetase (AlaRS)"/>
    <property type="match status" value="1"/>
</dbReference>
<dbReference type="Pfam" id="PF02272">
    <property type="entry name" value="DHHA1"/>
    <property type="match status" value="1"/>
</dbReference>
<dbReference type="PROSITE" id="PS50860">
    <property type="entry name" value="AA_TRNA_LIGASE_II_ALA"/>
    <property type="match status" value="1"/>
</dbReference>
<gene>
    <name evidence="16" type="ORF">METZ01_LOCUS65865</name>
</gene>
<keyword evidence="12" id="KW-0648">Protein biosynthesis</keyword>
<protein>
    <recommendedName>
        <fullName evidence="4">Alanine--tRNA ligase</fullName>
        <ecNumber evidence="3">6.1.1.7</ecNumber>
    </recommendedName>
</protein>
<dbReference type="CDD" id="cd00673">
    <property type="entry name" value="AlaRS_core"/>
    <property type="match status" value="1"/>
</dbReference>
<keyword evidence="5" id="KW-0820">tRNA-binding</keyword>
<dbReference type="Gene3D" id="2.40.30.130">
    <property type="match status" value="1"/>
</dbReference>